<name>A0AAD4VMS7_PRUDU</name>
<evidence type="ECO:0000256" key="1">
    <source>
        <dbReference type="ARBA" id="ARBA00004123"/>
    </source>
</evidence>
<dbReference type="InterPro" id="IPR007015">
    <property type="entry name" value="DNA_pol_V/MYBBP1A"/>
</dbReference>
<evidence type="ECO:0000256" key="2">
    <source>
        <dbReference type="ARBA" id="ARBA00023242"/>
    </source>
</evidence>
<dbReference type="GO" id="GO:0003677">
    <property type="term" value="F:DNA binding"/>
    <property type="evidence" value="ECO:0007669"/>
    <property type="project" value="InterPro"/>
</dbReference>
<dbReference type="EMBL" id="JAJFAZ020000005">
    <property type="protein sequence ID" value="KAI5327476.1"/>
    <property type="molecule type" value="Genomic_DNA"/>
</dbReference>
<proteinExistence type="predicted"/>
<dbReference type="AlphaFoldDB" id="A0AAD4VMS7"/>
<dbReference type="Pfam" id="PF04931">
    <property type="entry name" value="DNA_pol_phi"/>
    <property type="match status" value="1"/>
</dbReference>
<keyword evidence="4" id="KW-1185">Reference proteome</keyword>
<comment type="caution">
    <text evidence="3">The sequence shown here is derived from an EMBL/GenBank/DDBJ whole genome shotgun (WGS) entry which is preliminary data.</text>
</comment>
<reference evidence="3 4" key="1">
    <citation type="journal article" date="2022" name="G3 (Bethesda)">
        <title>Whole-genome sequence and methylome profiling of the almond [Prunus dulcis (Mill.) D.A. Webb] cultivar 'Nonpareil'.</title>
        <authorList>
            <person name="D'Amico-Willman K.M."/>
            <person name="Ouma W.Z."/>
            <person name="Meulia T."/>
            <person name="Sideli G.M."/>
            <person name="Gradziel T.M."/>
            <person name="Fresnedo-Ramirez J."/>
        </authorList>
    </citation>
    <scope>NUCLEOTIDE SEQUENCE [LARGE SCALE GENOMIC DNA]</scope>
    <source>
        <strain evidence="3">Clone GOH B32 T37-40</strain>
    </source>
</reference>
<keyword evidence="2" id="KW-0539">Nucleus</keyword>
<organism evidence="3 4">
    <name type="scientific">Prunus dulcis</name>
    <name type="common">Almond</name>
    <name type="synonym">Amygdalus dulcis</name>
    <dbReference type="NCBI Taxonomy" id="3755"/>
    <lineage>
        <taxon>Eukaryota</taxon>
        <taxon>Viridiplantae</taxon>
        <taxon>Streptophyta</taxon>
        <taxon>Embryophyta</taxon>
        <taxon>Tracheophyta</taxon>
        <taxon>Spermatophyta</taxon>
        <taxon>Magnoliopsida</taxon>
        <taxon>eudicotyledons</taxon>
        <taxon>Gunneridae</taxon>
        <taxon>Pentapetalae</taxon>
        <taxon>rosids</taxon>
        <taxon>fabids</taxon>
        <taxon>Rosales</taxon>
        <taxon>Rosaceae</taxon>
        <taxon>Amygdaloideae</taxon>
        <taxon>Amygdaleae</taxon>
        <taxon>Prunus</taxon>
    </lineage>
</organism>
<dbReference type="PANTHER" id="PTHR13213">
    <property type="entry name" value="MYB-BINDING PROTEIN 1A FAMILY MEMBER"/>
    <property type="match status" value="1"/>
</dbReference>
<protein>
    <submittedName>
        <fullName evidence="3">Uncharacterized protein</fullName>
    </submittedName>
</protein>
<evidence type="ECO:0000313" key="3">
    <source>
        <dbReference type="EMBL" id="KAI5327476.1"/>
    </source>
</evidence>
<accession>A0AAD4VMS7</accession>
<dbReference type="Proteomes" id="UP001054821">
    <property type="component" value="Chromosome 5"/>
</dbReference>
<dbReference type="GO" id="GO:0005730">
    <property type="term" value="C:nucleolus"/>
    <property type="evidence" value="ECO:0007669"/>
    <property type="project" value="InterPro"/>
</dbReference>
<sequence>MSHTFSFDFAILNLKSKIKGSHSLPWILVFTTTIWHRWKWRCISTFNPDYEPSPNSHHIILQFAKEWFDINKMVNGKLAREEQRDHLLGRLFAYGALAQSGRLAEEWVSDGNTPLIKEFTRLLIALASNKRHLQEPACSVILDLIEKLHSEVLLNHGIHECFEGAIEVGNPDALLLALKIREKVSADSARFGKLLPDPFSPNKIFSADHLASLPNCLKELTFCQPRVHNVWPVLVNILLPDRVLQAEDAMSVSNSLRKHKKNWNSSFSVEEIAKNFQCFCEVIIEGSLLPSSHDRKHLAFDVLLLLLPCLHASFIPISLSAKLVQCMIDVLSTKDSWLYKVVQHFPKNLSDWVENNDVRRVSVIVALQKHSNDKFDCITLTKTVKDLMADFRTESGCMLNMFVDESHASEEPSDESQTNR</sequence>
<dbReference type="GO" id="GO:0006355">
    <property type="term" value="P:regulation of DNA-templated transcription"/>
    <property type="evidence" value="ECO:0007669"/>
    <property type="project" value="InterPro"/>
</dbReference>
<comment type="subcellular location">
    <subcellularLocation>
        <location evidence="1">Nucleus</location>
    </subcellularLocation>
</comment>
<dbReference type="PANTHER" id="PTHR13213:SF2">
    <property type="entry name" value="MYB-BINDING PROTEIN 1A"/>
    <property type="match status" value="1"/>
</dbReference>
<evidence type="ECO:0000313" key="4">
    <source>
        <dbReference type="Proteomes" id="UP001054821"/>
    </source>
</evidence>
<gene>
    <name evidence="3" type="ORF">L3X38_026872</name>
</gene>